<reference evidence="10" key="1">
    <citation type="submission" date="2021-07" db="EMBL/GenBank/DDBJ databases">
        <authorList>
            <person name="Catto M.A."/>
            <person name="Jacobson A."/>
            <person name="Kennedy G."/>
            <person name="Labadie P."/>
            <person name="Hunt B.G."/>
            <person name="Srinivasan R."/>
        </authorList>
    </citation>
    <scope>NUCLEOTIDE SEQUENCE</scope>
    <source>
        <strain evidence="10">PL_HMW_Pooled</strain>
        <tissue evidence="10">Head</tissue>
    </source>
</reference>
<comment type="similarity">
    <text evidence="3">Belongs to the HARBI1 family.</text>
</comment>
<keyword evidence="6" id="KW-0378">Hydrolase</keyword>
<dbReference type="Pfam" id="PF13359">
    <property type="entry name" value="DDE_Tnp_4"/>
    <property type="match status" value="1"/>
</dbReference>
<dbReference type="InterPro" id="IPR027806">
    <property type="entry name" value="HARBI1_dom"/>
</dbReference>
<feature type="compositionally biased region" description="Basic and acidic residues" evidence="8">
    <location>
        <begin position="1"/>
        <end position="14"/>
    </location>
</feature>
<evidence type="ECO:0000259" key="9">
    <source>
        <dbReference type="Pfam" id="PF13359"/>
    </source>
</evidence>
<dbReference type="GO" id="GO:0005634">
    <property type="term" value="C:nucleus"/>
    <property type="evidence" value="ECO:0007669"/>
    <property type="project" value="UniProtKB-SubCell"/>
</dbReference>
<dbReference type="GO" id="GO:0046872">
    <property type="term" value="F:metal ion binding"/>
    <property type="evidence" value="ECO:0007669"/>
    <property type="project" value="UniProtKB-KW"/>
</dbReference>
<dbReference type="Proteomes" id="UP001219518">
    <property type="component" value="Unassembled WGS sequence"/>
</dbReference>
<organism evidence="10 11">
    <name type="scientific">Frankliniella fusca</name>
    <dbReference type="NCBI Taxonomy" id="407009"/>
    <lineage>
        <taxon>Eukaryota</taxon>
        <taxon>Metazoa</taxon>
        <taxon>Ecdysozoa</taxon>
        <taxon>Arthropoda</taxon>
        <taxon>Hexapoda</taxon>
        <taxon>Insecta</taxon>
        <taxon>Pterygota</taxon>
        <taxon>Neoptera</taxon>
        <taxon>Paraneoptera</taxon>
        <taxon>Thysanoptera</taxon>
        <taxon>Terebrantia</taxon>
        <taxon>Thripoidea</taxon>
        <taxon>Thripidae</taxon>
        <taxon>Frankliniella</taxon>
    </lineage>
</organism>
<evidence type="ECO:0000256" key="1">
    <source>
        <dbReference type="ARBA" id="ARBA00001968"/>
    </source>
</evidence>
<comment type="caution">
    <text evidence="10">The sequence shown here is derived from an EMBL/GenBank/DDBJ whole genome shotgun (WGS) entry which is preliminary data.</text>
</comment>
<proteinExistence type="inferred from homology"/>
<name>A0AAE1H2D7_9NEOP</name>
<keyword evidence="4" id="KW-0540">Nuclease</keyword>
<reference evidence="10" key="2">
    <citation type="journal article" date="2023" name="BMC Genomics">
        <title>Pest status, molecular evolution, and epigenetic factors derived from the genome assembly of Frankliniella fusca, a thysanopteran phytovirus vector.</title>
        <authorList>
            <person name="Catto M.A."/>
            <person name="Labadie P.E."/>
            <person name="Jacobson A.L."/>
            <person name="Kennedy G.G."/>
            <person name="Srinivasan R."/>
            <person name="Hunt B.G."/>
        </authorList>
    </citation>
    <scope>NUCLEOTIDE SEQUENCE</scope>
    <source>
        <strain evidence="10">PL_HMW_Pooled</strain>
    </source>
</reference>
<dbReference type="GO" id="GO:0016787">
    <property type="term" value="F:hydrolase activity"/>
    <property type="evidence" value="ECO:0007669"/>
    <property type="project" value="UniProtKB-KW"/>
</dbReference>
<keyword evidence="7" id="KW-0539">Nucleus</keyword>
<evidence type="ECO:0000256" key="4">
    <source>
        <dbReference type="ARBA" id="ARBA00022722"/>
    </source>
</evidence>
<evidence type="ECO:0000256" key="5">
    <source>
        <dbReference type="ARBA" id="ARBA00022723"/>
    </source>
</evidence>
<feature type="non-terminal residue" evidence="10">
    <location>
        <position position="348"/>
    </location>
</feature>
<comment type="cofactor">
    <cofactor evidence="1">
        <name>a divalent metal cation</name>
        <dbReference type="ChEBI" id="CHEBI:60240"/>
    </cofactor>
</comment>
<dbReference type="PANTHER" id="PTHR22930:SF85">
    <property type="entry name" value="GH03217P-RELATED"/>
    <property type="match status" value="1"/>
</dbReference>
<keyword evidence="5" id="KW-0479">Metal-binding</keyword>
<gene>
    <name evidence="10" type="ORF">KUF71_023117</name>
</gene>
<protein>
    <submittedName>
        <fullName evidence="10">Nuclease</fullName>
    </submittedName>
</protein>
<comment type="subcellular location">
    <subcellularLocation>
        <location evidence="2">Nucleus</location>
    </subcellularLocation>
</comment>
<evidence type="ECO:0000256" key="3">
    <source>
        <dbReference type="ARBA" id="ARBA00006958"/>
    </source>
</evidence>
<feature type="region of interest" description="Disordered" evidence="8">
    <location>
        <begin position="1"/>
        <end position="28"/>
    </location>
</feature>
<accession>A0AAE1H2D7</accession>
<evidence type="ECO:0000256" key="2">
    <source>
        <dbReference type="ARBA" id="ARBA00004123"/>
    </source>
</evidence>
<evidence type="ECO:0000256" key="8">
    <source>
        <dbReference type="SAM" id="MobiDB-lite"/>
    </source>
</evidence>
<feature type="domain" description="DDE Tnp4" evidence="9">
    <location>
        <begin position="144"/>
        <end position="275"/>
    </location>
</feature>
<dbReference type="GO" id="GO:0004518">
    <property type="term" value="F:nuclease activity"/>
    <property type="evidence" value="ECO:0007669"/>
    <property type="project" value="UniProtKB-KW"/>
</dbReference>
<evidence type="ECO:0000313" key="10">
    <source>
        <dbReference type="EMBL" id="KAK3913660.1"/>
    </source>
</evidence>
<dbReference type="EMBL" id="JAHWGI010000335">
    <property type="protein sequence ID" value="KAK3913660.1"/>
    <property type="molecule type" value="Genomic_DNA"/>
</dbReference>
<keyword evidence="11" id="KW-1185">Reference proteome</keyword>
<sequence length="348" mass="39888">AGRAEEAQGPRRFEPNSSVRARSPPPVPVPTSYKACALTEPHKILVNAVAHERLRRGKLQRIRTDVGEATLMGLWAIFNKDTFRSTGLNFEHDTKSIHHHYKVLLDVLCAIGSRYIKWPSTRQRRITANYYRRNFGLPGVAGFIDGILIPITAPSEQRQRYVDKNHNYSINVMMVCNHARVIIDIYIGQPGSVHDCRVFRRSPLAKALFTRHDLLSPDEHLIGDGGYVCTSKIITPFHNDRHLRESHRHFNYKLSQCRATIEWTNSLLKSRMARLEKLFFARHYYHQHAYSCVSCSSQFHSSTWGGSESEVPNVNVDEAMGAARDAGFEKRMNIRLQLLEELEDLQEV</sequence>
<evidence type="ECO:0000256" key="6">
    <source>
        <dbReference type="ARBA" id="ARBA00022801"/>
    </source>
</evidence>
<evidence type="ECO:0000313" key="11">
    <source>
        <dbReference type="Proteomes" id="UP001219518"/>
    </source>
</evidence>
<dbReference type="InterPro" id="IPR045249">
    <property type="entry name" value="HARBI1-like"/>
</dbReference>
<dbReference type="AlphaFoldDB" id="A0AAE1H2D7"/>
<dbReference type="PANTHER" id="PTHR22930">
    <property type="match status" value="1"/>
</dbReference>
<evidence type="ECO:0000256" key="7">
    <source>
        <dbReference type="ARBA" id="ARBA00023242"/>
    </source>
</evidence>